<dbReference type="InterPro" id="IPR028147">
    <property type="entry name" value="NICOL"/>
</dbReference>
<feature type="compositionally biased region" description="Basic and acidic residues" evidence="7">
    <location>
        <begin position="193"/>
        <end position="204"/>
    </location>
</feature>
<dbReference type="PANTHER" id="PTHR35451">
    <property type="entry name" value="NEUROPEPTIDE-LIKE PROTEIN C4ORF48"/>
    <property type="match status" value="1"/>
</dbReference>
<evidence type="ECO:0000256" key="6">
    <source>
        <dbReference type="ARBA" id="ARBA00046322"/>
    </source>
</evidence>
<dbReference type="GO" id="GO:0007218">
    <property type="term" value="P:neuropeptide signaling pathway"/>
    <property type="evidence" value="ECO:0007669"/>
    <property type="project" value="UniProtKB-KW"/>
</dbReference>
<evidence type="ECO:0000313" key="9">
    <source>
        <dbReference type="Proteomes" id="UP000031443"/>
    </source>
</evidence>
<sequence length="271" mass="30597">MEPIKANQEAGTTIPAESRPCVDCHAFEFMQRALQDLKKTAYNLDTRAGKEALILDDNNGVSFCLESDVDGNPVNFSGWPIEWEAGRGQSRIWECHSSRKVKFACVPRDSTRLMLHIQSVTGVKWHIDLEMPLFRGRPCVDCHAFEFMQRALQDLKKTAYNLDTRGKPVRPALLPAAPIGLEQRTAATGSHPGSRDRPNLRTRQESGVAAEVVDDDGCPENRYLYRMTRTCEVDSWHQERRVAVVDDDNMEKFGIETELIYESRVAADDDG</sequence>
<dbReference type="EMBL" id="KB516806">
    <property type="protein sequence ID" value="EMP39390.1"/>
    <property type="molecule type" value="Genomic_DNA"/>
</dbReference>
<dbReference type="GO" id="GO:0003723">
    <property type="term" value="F:RNA binding"/>
    <property type="evidence" value="ECO:0007669"/>
    <property type="project" value="UniProtKB-KW"/>
</dbReference>
<dbReference type="SUPFAM" id="SSF48695">
    <property type="entry name" value="Multiheme cytochromes"/>
    <property type="match status" value="1"/>
</dbReference>
<evidence type="ECO:0000256" key="4">
    <source>
        <dbReference type="ARBA" id="ARBA00022884"/>
    </source>
</evidence>
<keyword evidence="2" id="KW-0964">Secreted</keyword>
<feature type="region of interest" description="Disordered" evidence="7">
    <location>
        <begin position="182"/>
        <end position="207"/>
    </location>
</feature>
<keyword evidence="3" id="KW-0732">Signal</keyword>
<name>M7BUB5_CHEMY</name>
<evidence type="ECO:0000256" key="7">
    <source>
        <dbReference type="SAM" id="MobiDB-lite"/>
    </source>
</evidence>
<keyword evidence="4" id="KW-0694">RNA-binding</keyword>
<reference evidence="9" key="1">
    <citation type="journal article" date="2013" name="Nat. Genet.">
        <title>The draft genomes of soft-shell turtle and green sea turtle yield insights into the development and evolution of the turtle-specific body plan.</title>
        <authorList>
            <person name="Wang Z."/>
            <person name="Pascual-Anaya J."/>
            <person name="Zadissa A."/>
            <person name="Li W."/>
            <person name="Niimura Y."/>
            <person name="Huang Z."/>
            <person name="Li C."/>
            <person name="White S."/>
            <person name="Xiong Z."/>
            <person name="Fang D."/>
            <person name="Wang B."/>
            <person name="Ming Y."/>
            <person name="Chen Y."/>
            <person name="Zheng Y."/>
            <person name="Kuraku S."/>
            <person name="Pignatelli M."/>
            <person name="Herrero J."/>
            <person name="Beal K."/>
            <person name="Nozawa M."/>
            <person name="Li Q."/>
            <person name="Wang J."/>
            <person name="Zhang H."/>
            <person name="Yu L."/>
            <person name="Shigenobu S."/>
            <person name="Wang J."/>
            <person name="Liu J."/>
            <person name="Flicek P."/>
            <person name="Searle S."/>
            <person name="Wang J."/>
            <person name="Kuratani S."/>
            <person name="Yin Y."/>
            <person name="Aken B."/>
            <person name="Zhang G."/>
            <person name="Irie N."/>
        </authorList>
    </citation>
    <scope>NUCLEOTIDE SEQUENCE [LARGE SCALE GENOMIC DNA]</scope>
</reference>
<dbReference type="GO" id="GO:0005576">
    <property type="term" value="C:extracellular region"/>
    <property type="evidence" value="ECO:0007669"/>
    <property type="project" value="UniProtKB-SubCell"/>
</dbReference>
<evidence type="ECO:0000256" key="1">
    <source>
        <dbReference type="ARBA" id="ARBA00004613"/>
    </source>
</evidence>
<dbReference type="Pfam" id="PF15161">
    <property type="entry name" value="Neuropep_like"/>
    <property type="match status" value="2"/>
</dbReference>
<comment type="similarity">
    <text evidence="6">Belongs to the NICOL family.</text>
</comment>
<dbReference type="eggNOG" id="ENOG502S5WR">
    <property type="taxonomic scope" value="Eukaryota"/>
</dbReference>
<protein>
    <recommendedName>
        <fullName evidence="5">NELL2-interacting cell ontogeny regulator 1</fullName>
    </recommendedName>
</protein>
<organism evidence="8 9">
    <name type="scientific">Chelonia mydas</name>
    <name type="common">Green sea-turtle</name>
    <name type="synonym">Chelonia agassizi</name>
    <dbReference type="NCBI Taxonomy" id="8469"/>
    <lineage>
        <taxon>Eukaryota</taxon>
        <taxon>Metazoa</taxon>
        <taxon>Chordata</taxon>
        <taxon>Craniata</taxon>
        <taxon>Vertebrata</taxon>
        <taxon>Euteleostomi</taxon>
        <taxon>Archelosauria</taxon>
        <taxon>Testudinata</taxon>
        <taxon>Testudines</taxon>
        <taxon>Cryptodira</taxon>
        <taxon>Durocryptodira</taxon>
        <taxon>Americhelydia</taxon>
        <taxon>Chelonioidea</taxon>
        <taxon>Cheloniidae</taxon>
        <taxon>Chelonia</taxon>
    </lineage>
</organism>
<dbReference type="Proteomes" id="UP000031443">
    <property type="component" value="Unassembled WGS sequence"/>
</dbReference>
<dbReference type="AlphaFoldDB" id="M7BUB5"/>
<evidence type="ECO:0000256" key="3">
    <source>
        <dbReference type="ARBA" id="ARBA00022729"/>
    </source>
</evidence>
<accession>M7BUB5</accession>
<evidence type="ECO:0000256" key="5">
    <source>
        <dbReference type="ARBA" id="ARBA00040520"/>
    </source>
</evidence>
<gene>
    <name evidence="8" type="ORF">UY3_03392</name>
</gene>
<dbReference type="InterPro" id="IPR036280">
    <property type="entry name" value="Multihaem_cyt_sf"/>
</dbReference>
<comment type="subcellular location">
    <subcellularLocation>
        <location evidence="1">Secreted</location>
    </subcellularLocation>
</comment>
<proteinExistence type="inferred from homology"/>
<evidence type="ECO:0000256" key="2">
    <source>
        <dbReference type="ARBA" id="ARBA00022525"/>
    </source>
</evidence>
<keyword evidence="9" id="KW-1185">Reference proteome</keyword>
<keyword evidence="8" id="KW-0527">Neuropeptide</keyword>
<evidence type="ECO:0000313" key="8">
    <source>
        <dbReference type="EMBL" id="EMP39390.1"/>
    </source>
</evidence>
<dbReference type="PANTHER" id="PTHR35451:SF1">
    <property type="entry name" value="NEUROPEPTIDE-LIKE PROTEIN C4ORF48"/>
    <property type="match status" value="1"/>
</dbReference>